<accession>A0A7Y4GN53</accession>
<evidence type="ECO:0000313" key="1">
    <source>
        <dbReference type="EMBL" id="NOJ38853.1"/>
    </source>
</evidence>
<proteinExistence type="predicted"/>
<keyword evidence="2" id="KW-1185">Reference proteome</keyword>
<gene>
    <name evidence="1" type="ORF">HCN58_04365</name>
</gene>
<comment type="caution">
    <text evidence="1">The sequence shown here is derived from an EMBL/GenBank/DDBJ whole genome shotgun (WGS) entry which is preliminary data.</text>
</comment>
<dbReference type="Proteomes" id="UP000544122">
    <property type="component" value="Unassembled WGS sequence"/>
</dbReference>
<dbReference type="EMBL" id="JAAVLX010000002">
    <property type="protein sequence ID" value="NOJ38853.1"/>
    <property type="molecule type" value="Genomic_DNA"/>
</dbReference>
<name>A0A7Y4GN53_9BRAD</name>
<sequence>MIHVDDRTAANLDVVLEEACRGLKHGGDHETRKKIATKLIQAARKGNTTLGGLKAVADRVLTEMVHRKSA</sequence>
<evidence type="ECO:0000313" key="2">
    <source>
        <dbReference type="Proteomes" id="UP000544122"/>
    </source>
</evidence>
<protein>
    <submittedName>
        <fullName evidence="1">Uncharacterized protein</fullName>
    </submittedName>
</protein>
<reference evidence="1 2" key="1">
    <citation type="submission" date="2020-03" db="EMBL/GenBank/DDBJ databases">
        <title>Bradyrhizobium diversity isolated from nodules of Indigofera sp.</title>
        <authorList>
            <person name="Klepa M."/>
            <person name="Helene L."/>
            <person name="Hungria M."/>
        </authorList>
    </citation>
    <scope>NUCLEOTIDE SEQUENCE [LARGE SCALE GENOMIC DNA]</scope>
    <source>
        <strain evidence="1 2">WSM 1791</strain>
    </source>
</reference>
<organism evidence="1 2">
    <name type="scientific">Bradyrhizobium australiense</name>
    <dbReference type="NCBI Taxonomy" id="2721161"/>
    <lineage>
        <taxon>Bacteria</taxon>
        <taxon>Pseudomonadati</taxon>
        <taxon>Pseudomonadota</taxon>
        <taxon>Alphaproteobacteria</taxon>
        <taxon>Hyphomicrobiales</taxon>
        <taxon>Nitrobacteraceae</taxon>
        <taxon>Bradyrhizobium</taxon>
    </lineage>
</organism>
<dbReference type="RefSeq" id="WP_171578145.1">
    <property type="nucleotide sequence ID" value="NZ_JAAVLX010000002.1"/>
</dbReference>
<dbReference type="AlphaFoldDB" id="A0A7Y4GN53"/>